<protein>
    <submittedName>
        <fullName evidence="2">Lycopene cyclase</fullName>
    </submittedName>
</protein>
<dbReference type="InterPro" id="IPR036188">
    <property type="entry name" value="FAD/NAD-bd_sf"/>
</dbReference>
<dbReference type="InterPro" id="IPR010108">
    <property type="entry name" value="Lycopene_cyclase_b/e"/>
</dbReference>
<comment type="caution">
    <text evidence="2">The sequence shown here is derived from an EMBL/GenBank/DDBJ whole genome shotgun (WGS) entry which is preliminary data.</text>
</comment>
<dbReference type="GO" id="GO:0016117">
    <property type="term" value="P:carotenoid biosynthetic process"/>
    <property type="evidence" value="ECO:0007669"/>
    <property type="project" value="InterPro"/>
</dbReference>
<dbReference type="GO" id="GO:0045436">
    <property type="term" value="F:lycopene beta cyclase activity"/>
    <property type="evidence" value="ECO:0007669"/>
    <property type="project" value="InterPro"/>
</dbReference>
<dbReference type="RefSeq" id="WP_096342818.1">
    <property type="nucleotide sequence ID" value="NZ_NWMW01000001.1"/>
</dbReference>
<comment type="similarity">
    <text evidence="1">Belongs to the lycopene cyclase family.</text>
</comment>
<dbReference type="SUPFAM" id="SSF51905">
    <property type="entry name" value="FAD/NAD(P)-binding domain"/>
    <property type="match status" value="1"/>
</dbReference>
<dbReference type="NCBIfam" id="TIGR01789">
    <property type="entry name" value="lycopene_cycl"/>
    <property type="match status" value="1"/>
</dbReference>
<dbReference type="GO" id="GO:0016705">
    <property type="term" value="F:oxidoreductase activity, acting on paired donors, with incorporation or reduction of molecular oxygen"/>
    <property type="evidence" value="ECO:0007669"/>
    <property type="project" value="InterPro"/>
</dbReference>
<gene>
    <name evidence="2" type="primary">crtY</name>
    <name evidence="2" type="ORF">COC42_09190</name>
</gene>
<dbReference type="InterPro" id="IPR008461">
    <property type="entry name" value="CrtY"/>
</dbReference>
<sequence>MAATNRCNVAIVGAGLAGGLIALALTARRPGLEIRLIDGAGSVGGNHLWSFFDHDIAPEDRWLVEPLIAHRWEAYDVRFPHHARTIAARYNSIESDRLDRLVRKCLPERALMLGRRVLAASATAVVLTDGDRIEADGVIDCRGPGDVTRLTMGWQKFVGQELVLNAPHEAPRPTVMDAAVEQIDGYRFVYCLPFAADRIFVEDTYYSDTPDIDDRVLDGRIAAYAAARGWVVERVARAERGALPVVWGGDFEGYWLSGGRGVAKAGMRAGLFHPLTGYSLPDAVRTASMLARARDYGGAALHETTHAHAAATWASRGFYRMLTAMLFRAADPEDRWRVLERFYRLDAGLIGRFYAGQSTIFDKARVLTGKPPVPIGRAIAAIRESRV</sequence>
<dbReference type="Pfam" id="PF05834">
    <property type="entry name" value="Lycopene_cycl"/>
    <property type="match status" value="1"/>
</dbReference>
<reference evidence="2 3" key="1">
    <citation type="submission" date="2017-09" db="EMBL/GenBank/DDBJ databases">
        <title>Sphingomonas spermidinifaciens 9NM-10, whole genome shotgun sequence.</title>
        <authorList>
            <person name="Feng G."/>
            <person name="Zhu H."/>
        </authorList>
    </citation>
    <scope>NUCLEOTIDE SEQUENCE [LARGE SCALE GENOMIC DNA]</scope>
    <source>
        <strain evidence="2 3">9NM-10</strain>
    </source>
</reference>
<dbReference type="Proteomes" id="UP000218366">
    <property type="component" value="Unassembled WGS sequence"/>
</dbReference>
<dbReference type="EMBL" id="NWMW01000001">
    <property type="protein sequence ID" value="PCD04423.1"/>
    <property type="molecule type" value="Genomic_DNA"/>
</dbReference>
<accession>A0A2A4B5E7</accession>
<proteinExistence type="inferred from homology"/>
<evidence type="ECO:0000313" key="3">
    <source>
        <dbReference type="Proteomes" id="UP000218366"/>
    </source>
</evidence>
<keyword evidence="3" id="KW-1185">Reference proteome</keyword>
<dbReference type="AlphaFoldDB" id="A0A2A4B5E7"/>
<dbReference type="OrthoDB" id="5793379at2"/>
<evidence type="ECO:0000256" key="1">
    <source>
        <dbReference type="ARBA" id="ARBA00006599"/>
    </source>
</evidence>
<name>A0A2A4B5E7_9SPHN</name>
<evidence type="ECO:0000313" key="2">
    <source>
        <dbReference type="EMBL" id="PCD04423.1"/>
    </source>
</evidence>
<dbReference type="NCBIfam" id="TIGR01790">
    <property type="entry name" value="carotene-cycl"/>
    <property type="match status" value="1"/>
</dbReference>
<organism evidence="2 3">
    <name type="scientific">Sphingomonas spermidinifaciens</name>
    <dbReference type="NCBI Taxonomy" id="1141889"/>
    <lineage>
        <taxon>Bacteria</taxon>
        <taxon>Pseudomonadati</taxon>
        <taxon>Pseudomonadota</taxon>
        <taxon>Alphaproteobacteria</taxon>
        <taxon>Sphingomonadales</taxon>
        <taxon>Sphingomonadaceae</taxon>
        <taxon>Sphingomonas</taxon>
    </lineage>
</organism>